<evidence type="ECO:0000256" key="11">
    <source>
        <dbReference type="SAM" id="Phobius"/>
    </source>
</evidence>
<dbReference type="EnsemblMetazoa" id="CLYHEMT011105.2">
    <property type="protein sequence ID" value="CLYHEMP011105.2"/>
    <property type="gene ID" value="CLYHEMG011105"/>
</dbReference>
<dbReference type="InterPro" id="IPR035914">
    <property type="entry name" value="Sperma_CUB_dom_sf"/>
</dbReference>
<dbReference type="CDD" id="cd13952">
    <property type="entry name" value="7tm_classB"/>
    <property type="match status" value="1"/>
</dbReference>
<evidence type="ECO:0000256" key="4">
    <source>
        <dbReference type="ARBA" id="ARBA00022737"/>
    </source>
</evidence>
<dbReference type="PROSITE" id="PS01180">
    <property type="entry name" value="CUB"/>
    <property type="match status" value="1"/>
</dbReference>
<dbReference type="PANTHER" id="PTHR12011:SF347">
    <property type="entry name" value="FI21270P1-RELATED"/>
    <property type="match status" value="1"/>
</dbReference>
<dbReference type="CDD" id="cd00041">
    <property type="entry name" value="CUB"/>
    <property type="match status" value="1"/>
</dbReference>
<proteinExistence type="predicted"/>
<keyword evidence="2 11" id="KW-0812">Transmembrane</keyword>
<dbReference type="GO" id="GO:0005886">
    <property type="term" value="C:plasma membrane"/>
    <property type="evidence" value="ECO:0007669"/>
    <property type="project" value="TreeGrafter"/>
</dbReference>
<feature type="transmembrane region" description="Helical" evidence="11">
    <location>
        <begin position="339"/>
        <end position="358"/>
    </location>
</feature>
<evidence type="ECO:0000256" key="8">
    <source>
        <dbReference type="ARBA" id="ARBA00023180"/>
    </source>
</evidence>
<protein>
    <recommendedName>
        <fullName evidence="16">CUB domain-containing protein</fullName>
    </recommendedName>
</protein>
<keyword evidence="3" id="KW-0732">Signal</keyword>
<keyword evidence="5 11" id="KW-1133">Transmembrane helix</keyword>
<keyword evidence="15" id="KW-1185">Reference proteome</keyword>
<sequence>MYEKTVFKQFTDVVDMWLIEKAEEPFENWATPPPPTPPQAEEAGPTSTSTTTTSTPIPTGIWNINGTNVTFDITTTLPPPYRQCGGYFNDTNGGTIVSPGYFTQRKYPANAYCVWILEAPEDHSVYVKFEHFEMEESKKCFYDNVEIRDESETGEFKARYCGDGVVYKPAVRSGRRKLAIIFFSDMQTEKRGFRAIWRTLKPRVSLACVTYNQMSTMPHAKAIKWQEEIEEEKDKSQYVPISRLLACKQYPKCNHERPGDVIFTFEHIRTDRNVKKCVHWMLEKIGTSYAERPCDIIKTNKTHTICSCYSWGIVAVLGKFARWSPDAVTTLFELGANSFLSVLFVILALLFTLVFLFLKDQWGAVIMEVFTMKEYDSGRIIQMHIVFNNLLTEICFSIITFNVTPGPISCFVLAFLFYYLLQTVFFWLFIYTLFLQARVSEIFDSEKYNSYKLYMFVGYGLPFFVTLTLSGLNFTTDVEEKVCWLLFSGSTVWGFSGVIVTLGVGSLTILLMTIYQARNMENGILLQEKCIRTLFTQFFVLLTSVFGAIALQDRSFLAEYCFSLCNLLQGFSIAIMYCVLRREDPIIKANQIGPLPDWGQGNDQKFEDYRAEFKDMGSDAESSEDEDEEKDNEGVNEEENEEQNGDEKEQPKKKKYKHVRDGSVIFLQLRDPDADEDEGDDYERPYETQPIFSTAPKKEEQNIPTQPTIIEESSDAPTMNRFFVNQGFSDDESDQEIDFRFDEIGQS</sequence>
<dbReference type="Gene3D" id="1.20.1070.10">
    <property type="entry name" value="Rhodopsin 7-helix transmembrane proteins"/>
    <property type="match status" value="1"/>
</dbReference>
<feature type="region of interest" description="Disordered" evidence="10">
    <location>
        <begin position="25"/>
        <end position="61"/>
    </location>
</feature>
<dbReference type="FunFam" id="2.60.120.290:FF:000003">
    <property type="entry name" value="Neuropilin"/>
    <property type="match status" value="1"/>
</dbReference>
<feature type="region of interest" description="Disordered" evidence="10">
    <location>
        <begin position="614"/>
        <end position="718"/>
    </location>
</feature>
<dbReference type="PRINTS" id="PR00249">
    <property type="entry name" value="GPCRSECRETIN"/>
</dbReference>
<evidence type="ECO:0000256" key="5">
    <source>
        <dbReference type="ARBA" id="ARBA00022989"/>
    </source>
</evidence>
<feature type="transmembrane region" description="Helical" evidence="11">
    <location>
        <begin position="379"/>
        <end position="399"/>
    </location>
</feature>
<feature type="transmembrane region" description="Helical" evidence="11">
    <location>
        <begin position="453"/>
        <end position="472"/>
    </location>
</feature>
<evidence type="ECO:0000256" key="9">
    <source>
        <dbReference type="PROSITE-ProRule" id="PRU00059"/>
    </source>
</evidence>
<reference evidence="14" key="1">
    <citation type="submission" date="2021-01" db="UniProtKB">
        <authorList>
            <consortium name="EnsemblMetazoa"/>
        </authorList>
    </citation>
    <scope>IDENTIFICATION</scope>
</reference>
<dbReference type="InterPro" id="IPR017981">
    <property type="entry name" value="GPCR_2-like_7TM"/>
</dbReference>
<evidence type="ECO:0008006" key="16">
    <source>
        <dbReference type="Google" id="ProtNLM"/>
    </source>
</evidence>
<keyword evidence="8" id="KW-0325">Glycoprotein</keyword>
<evidence type="ECO:0000256" key="6">
    <source>
        <dbReference type="ARBA" id="ARBA00023136"/>
    </source>
</evidence>
<feature type="compositionally biased region" description="Low complexity" evidence="10">
    <location>
        <begin position="39"/>
        <end position="59"/>
    </location>
</feature>
<evidence type="ECO:0000313" key="15">
    <source>
        <dbReference type="Proteomes" id="UP000594262"/>
    </source>
</evidence>
<evidence type="ECO:0000256" key="1">
    <source>
        <dbReference type="ARBA" id="ARBA00004141"/>
    </source>
</evidence>
<evidence type="ECO:0000256" key="2">
    <source>
        <dbReference type="ARBA" id="ARBA00022692"/>
    </source>
</evidence>
<keyword evidence="7" id="KW-1015">Disulfide bond</keyword>
<feature type="transmembrane region" description="Helical" evidence="11">
    <location>
        <begin position="411"/>
        <end position="433"/>
    </location>
</feature>
<dbReference type="GO" id="GO:0004930">
    <property type="term" value="F:G protein-coupled receptor activity"/>
    <property type="evidence" value="ECO:0007669"/>
    <property type="project" value="InterPro"/>
</dbReference>
<dbReference type="SMART" id="SM00042">
    <property type="entry name" value="CUB"/>
    <property type="match status" value="1"/>
</dbReference>
<evidence type="ECO:0000259" key="12">
    <source>
        <dbReference type="PROSITE" id="PS01180"/>
    </source>
</evidence>
<dbReference type="Proteomes" id="UP000594262">
    <property type="component" value="Unplaced"/>
</dbReference>
<evidence type="ECO:0000313" key="14">
    <source>
        <dbReference type="EnsemblMetazoa" id="CLYHEMP011105.2"/>
    </source>
</evidence>
<keyword evidence="4" id="KW-0677">Repeat</keyword>
<dbReference type="InterPro" id="IPR000859">
    <property type="entry name" value="CUB_dom"/>
</dbReference>
<accession>A0A7M5VG17</accession>
<dbReference type="OrthoDB" id="283575at2759"/>
<dbReference type="GO" id="GO:0007166">
    <property type="term" value="P:cell surface receptor signaling pathway"/>
    <property type="evidence" value="ECO:0007669"/>
    <property type="project" value="InterPro"/>
</dbReference>
<feature type="domain" description="G-protein coupled receptors family 2 profile 2" evidence="13">
    <location>
        <begin position="328"/>
        <end position="581"/>
    </location>
</feature>
<organism evidence="14 15">
    <name type="scientific">Clytia hemisphaerica</name>
    <dbReference type="NCBI Taxonomy" id="252671"/>
    <lineage>
        <taxon>Eukaryota</taxon>
        <taxon>Metazoa</taxon>
        <taxon>Cnidaria</taxon>
        <taxon>Hydrozoa</taxon>
        <taxon>Hydroidolina</taxon>
        <taxon>Leptothecata</taxon>
        <taxon>Obeliida</taxon>
        <taxon>Clytiidae</taxon>
        <taxon>Clytia</taxon>
    </lineage>
</organism>
<dbReference type="Pfam" id="PF00002">
    <property type="entry name" value="7tm_2"/>
    <property type="match status" value="1"/>
</dbReference>
<feature type="domain" description="CUB" evidence="12">
    <location>
        <begin position="84"/>
        <end position="200"/>
    </location>
</feature>
<dbReference type="PROSITE" id="PS50261">
    <property type="entry name" value="G_PROTEIN_RECEP_F2_4"/>
    <property type="match status" value="1"/>
</dbReference>
<feature type="transmembrane region" description="Helical" evidence="11">
    <location>
        <begin position="492"/>
        <end position="514"/>
    </location>
</feature>
<comment type="subcellular location">
    <subcellularLocation>
        <location evidence="1">Membrane</location>
        <topology evidence="1">Multi-pass membrane protein</topology>
    </subcellularLocation>
</comment>
<comment type="caution">
    <text evidence="9">Lacks conserved residue(s) required for the propagation of feature annotation.</text>
</comment>
<dbReference type="AlphaFoldDB" id="A0A7M5VG17"/>
<evidence type="ECO:0000259" key="13">
    <source>
        <dbReference type="PROSITE" id="PS50261"/>
    </source>
</evidence>
<keyword evidence="6 11" id="KW-0472">Membrane</keyword>
<feature type="compositionally biased region" description="Acidic residues" evidence="10">
    <location>
        <begin position="621"/>
        <end position="644"/>
    </location>
</feature>
<name>A0A7M5VG17_9CNID</name>
<dbReference type="Gene3D" id="2.60.120.290">
    <property type="entry name" value="Spermadhesin, CUB domain"/>
    <property type="match status" value="1"/>
</dbReference>
<dbReference type="PANTHER" id="PTHR12011">
    <property type="entry name" value="ADHESION G-PROTEIN COUPLED RECEPTOR"/>
    <property type="match status" value="1"/>
</dbReference>
<dbReference type="Pfam" id="PF00431">
    <property type="entry name" value="CUB"/>
    <property type="match status" value="1"/>
</dbReference>
<dbReference type="InterPro" id="IPR000832">
    <property type="entry name" value="GPCR_2_secretin-like"/>
</dbReference>
<dbReference type="SUPFAM" id="SSF49854">
    <property type="entry name" value="Spermadhesin, CUB domain"/>
    <property type="match status" value="1"/>
</dbReference>
<feature type="transmembrane region" description="Helical" evidence="11">
    <location>
        <begin position="557"/>
        <end position="580"/>
    </location>
</feature>
<evidence type="ECO:0000256" key="10">
    <source>
        <dbReference type="SAM" id="MobiDB-lite"/>
    </source>
</evidence>
<evidence type="ECO:0000256" key="3">
    <source>
        <dbReference type="ARBA" id="ARBA00022729"/>
    </source>
</evidence>
<evidence type="ECO:0000256" key="7">
    <source>
        <dbReference type="ARBA" id="ARBA00023157"/>
    </source>
</evidence>
<feature type="transmembrane region" description="Helical" evidence="11">
    <location>
        <begin position="534"/>
        <end position="551"/>
    </location>
</feature>